<gene>
    <name evidence="1" type="ORF">GQ55_8G202600</name>
</gene>
<reference evidence="1 2" key="1">
    <citation type="submission" date="2018-04" db="EMBL/GenBank/DDBJ databases">
        <title>WGS assembly of Panicum hallii var. hallii HAL2.</title>
        <authorList>
            <person name="Lovell J."/>
            <person name="Jenkins J."/>
            <person name="Lowry D."/>
            <person name="Mamidi S."/>
            <person name="Sreedasyam A."/>
            <person name="Weng X."/>
            <person name="Barry K."/>
            <person name="Bonette J."/>
            <person name="Campitelli B."/>
            <person name="Daum C."/>
            <person name="Gordon S."/>
            <person name="Gould B."/>
            <person name="Lipzen A."/>
            <person name="MacQueen A."/>
            <person name="Palacio-Mejia J."/>
            <person name="Plott C."/>
            <person name="Shakirov E."/>
            <person name="Shu S."/>
            <person name="Yoshinaga Y."/>
            <person name="Zane M."/>
            <person name="Rokhsar D."/>
            <person name="Grimwood J."/>
            <person name="Schmutz J."/>
            <person name="Juenger T."/>
        </authorList>
    </citation>
    <scope>NUCLEOTIDE SEQUENCE [LARGE SCALE GENOMIC DNA]</scope>
    <source>
        <strain evidence="2">cv. HAL2</strain>
    </source>
</reference>
<accession>A0A2T7CPB9</accession>
<evidence type="ECO:0000313" key="1">
    <source>
        <dbReference type="EMBL" id="PUZ45195.1"/>
    </source>
</evidence>
<dbReference type="Gramene" id="PUZ45195">
    <property type="protein sequence ID" value="PUZ45195"/>
    <property type="gene ID" value="GQ55_8G202600"/>
</dbReference>
<evidence type="ECO:0000313" key="2">
    <source>
        <dbReference type="Proteomes" id="UP000244336"/>
    </source>
</evidence>
<dbReference type="Proteomes" id="UP000244336">
    <property type="component" value="Chromosome 8"/>
</dbReference>
<organism evidence="1 2">
    <name type="scientific">Panicum hallii var. hallii</name>
    <dbReference type="NCBI Taxonomy" id="1504633"/>
    <lineage>
        <taxon>Eukaryota</taxon>
        <taxon>Viridiplantae</taxon>
        <taxon>Streptophyta</taxon>
        <taxon>Embryophyta</taxon>
        <taxon>Tracheophyta</taxon>
        <taxon>Spermatophyta</taxon>
        <taxon>Magnoliopsida</taxon>
        <taxon>Liliopsida</taxon>
        <taxon>Poales</taxon>
        <taxon>Poaceae</taxon>
        <taxon>PACMAD clade</taxon>
        <taxon>Panicoideae</taxon>
        <taxon>Panicodae</taxon>
        <taxon>Paniceae</taxon>
        <taxon>Panicinae</taxon>
        <taxon>Panicum</taxon>
        <taxon>Panicum sect. Panicum</taxon>
    </lineage>
</organism>
<sequence length="68" mass="7613">MDLNVELHLPATVFPERWLKLNLGDPLKLMFPSFHHVHRLSTIVLGPRHRTAPPLATGRLGSLAHVCS</sequence>
<protein>
    <submittedName>
        <fullName evidence="1">Uncharacterized protein</fullName>
    </submittedName>
</protein>
<proteinExistence type="predicted"/>
<name>A0A2T7CPB9_9POAL</name>
<keyword evidence="2" id="KW-1185">Reference proteome</keyword>
<dbReference type="AlphaFoldDB" id="A0A2T7CPB9"/>
<dbReference type="EMBL" id="CM009756">
    <property type="protein sequence ID" value="PUZ45195.1"/>
    <property type="molecule type" value="Genomic_DNA"/>
</dbReference>